<keyword evidence="3" id="KW-1185">Reference proteome</keyword>
<protein>
    <recommendedName>
        <fullName evidence="1">Cyanophage baseplate Pam3 plug gp18 domain-containing protein</fullName>
    </recommendedName>
</protein>
<evidence type="ECO:0000259" key="1">
    <source>
        <dbReference type="Pfam" id="PF22479"/>
    </source>
</evidence>
<sequence>MALAQQSCGLAVYQKRTGLYLDLYVAGKLVMAGVLCRNHVYLVHETYLAFTGDLAFVDTAGSDDPQYSGLRALATAVCRG</sequence>
<dbReference type="RefSeq" id="WP_245932984.1">
    <property type="nucleotide sequence ID" value="NZ_OGTP01000005.1"/>
</dbReference>
<dbReference type="Proteomes" id="UP000238169">
    <property type="component" value="Unassembled WGS sequence"/>
</dbReference>
<reference evidence="3" key="1">
    <citation type="submission" date="2018-01" db="EMBL/GenBank/DDBJ databases">
        <authorList>
            <person name="Peeters C."/>
        </authorList>
    </citation>
    <scope>NUCLEOTIDE SEQUENCE [LARGE SCALE GENOMIC DNA]</scope>
</reference>
<feature type="domain" description="Cyanophage baseplate Pam3 plug gp18" evidence="1">
    <location>
        <begin position="2"/>
        <end position="70"/>
    </location>
</feature>
<name>A0A2U3I418_9BURK</name>
<dbReference type="AlphaFoldDB" id="A0A2U3I418"/>
<dbReference type="EMBL" id="OGTP01000005">
    <property type="protein sequence ID" value="SPB14885.1"/>
    <property type="molecule type" value="Genomic_DNA"/>
</dbReference>
<accession>A0A2U3I418</accession>
<proteinExistence type="predicted"/>
<dbReference type="InterPro" id="IPR054252">
    <property type="entry name" value="Pam3_gp18"/>
</dbReference>
<evidence type="ECO:0000313" key="3">
    <source>
        <dbReference type="Proteomes" id="UP000238169"/>
    </source>
</evidence>
<organism evidence="2 3">
    <name type="scientific">Caballeronia novacaledonica</name>
    <dbReference type="NCBI Taxonomy" id="1544861"/>
    <lineage>
        <taxon>Bacteria</taxon>
        <taxon>Pseudomonadati</taxon>
        <taxon>Pseudomonadota</taxon>
        <taxon>Betaproteobacteria</taxon>
        <taxon>Burkholderiales</taxon>
        <taxon>Burkholderiaceae</taxon>
        <taxon>Caballeronia</taxon>
    </lineage>
</organism>
<gene>
    <name evidence="2" type="ORF">NOV72_02116</name>
</gene>
<evidence type="ECO:0000313" key="2">
    <source>
        <dbReference type="EMBL" id="SPB14885.1"/>
    </source>
</evidence>
<dbReference type="Pfam" id="PF22479">
    <property type="entry name" value="Pam3_gp18"/>
    <property type="match status" value="1"/>
</dbReference>